<dbReference type="AlphaFoldDB" id="A0A4R6MCF1"/>
<feature type="transmembrane region" description="Helical" evidence="1">
    <location>
        <begin position="44"/>
        <end position="62"/>
    </location>
</feature>
<protein>
    <recommendedName>
        <fullName evidence="4">DUF2065 domain-containing protein</fullName>
    </recommendedName>
</protein>
<dbReference type="EMBL" id="SNXC01000010">
    <property type="protein sequence ID" value="TDO99026.1"/>
    <property type="molecule type" value="Genomic_DNA"/>
</dbReference>
<proteinExistence type="predicted"/>
<keyword evidence="1" id="KW-0472">Membrane</keyword>
<dbReference type="PANTHER" id="PTHR38602:SF1">
    <property type="entry name" value="INNER MEMBRANE PROTEIN"/>
    <property type="match status" value="1"/>
</dbReference>
<comment type="caution">
    <text evidence="2">The sequence shown here is derived from an EMBL/GenBank/DDBJ whole genome shotgun (WGS) entry which is preliminary data.</text>
</comment>
<evidence type="ECO:0000313" key="2">
    <source>
        <dbReference type="EMBL" id="TDO99026.1"/>
    </source>
</evidence>
<organism evidence="2 3">
    <name type="scientific">Marinomonas balearica</name>
    <dbReference type="NCBI Taxonomy" id="491947"/>
    <lineage>
        <taxon>Bacteria</taxon>
        <taxon>Pseudomonadati</taxon>
        <taxon>Pseudomonadota</taxon>
        <taxon>Gammaproteobacteria</taxon>
        <taxon>Oceanospirillales</taxon>
        <taxon>Oceanospirillaceae</taxon>
        <taxon>Marinomonas</taxon>
    </lineage>
</organism>
<reference evidence="2 3" key="1">
    <citation type="submission" date="2019-03" db="EMBL/GenBank/DDBJ databases">
        <title>Genomic Encyclopedia of Type Strains, Phase III (KMG-III): the genomes of soil and plant-associated and newly described type strains.</title>
        <authorList>
            <person name="Whitman W."/>
        </authorList>
    </citation>
    <scope>NUCLEOTIDE SEQUENCE [LARGE SCALE GENOMIC DNA]</scope>
    <source>
        <strain evidence="2 3">CECT 7378</strain>
    </source>
</reference>
<name>A0A4R6MCF1_9GAMM</name>
<keyword evidence="1" id="KW-0812">Transmembrane</keyword>
<gene>
    <name evidence="2" type="ORF">DFP79_1450</name>
</gene>
<keyword evidence="3" id="KW-1185">Reference proteome</keyword>
<sequence>MQELLQSLLVGISLLLIAEGILPFLAPNIWREIMVKAVASSDTNLRIIGAVSMFLGLMLLLLTRS</sequence>
<dbReference type="InterPro" id="IPR019201">
    <property type="entry name" value="DUF2065"/>
</dbReference>
<dbReference type="OrthoDB" id="9182237at2"/>
<dbReference type="RefSeq" id="WP_133503235.1">
    <property type="nucleotide sequence ID" value="NZ_SNXC01000010.1"/>
</dbReference>
<dbReference type="Pfam" id="PF09838">
    <property type="entry name" value="DUF2065"/>
    <property type="match status" value="1"/>
</dbReference>
<dbReference type="PANTHER" id="PTHR38602">
    <property type="entry name" value="INNER MEMBRANE PROTEIN-RELATED"/>
    <property type="match status" value="1"/>
</dbReference>
<evidence type="ECO:0000256" key="1">
    <source>
        <dbReference type="SAM" id="Phobius"/>
    </source>
</evidence>
<dbReference type="Proteomes" id="UP000294656">
    <property type="component" value="Unassembled WGS sequence"/>
</dbReference>
<evidence type="ECO:0000313" key="3">
    <source>
        <dbReference type="Proteomes" id="UP000294656"/>
    </source>
</evidence>
<accession>A0A4R6MCF1</accession>
<evidence type="ECO:0008006" key="4">
    <source>
        <dbReference type="Google" id="ProtNLM"/>
    </source>
</evidence>
<keyword evidence="1" id="KW-1133">Transmembrane helix</keyword>